<feature type="domain" description="DNA/RNA non-specific endonuclease/pyrophosphatase/phosphodiesterase" evidence="12">
    <location>
        <begin position="60"/>
        <end position="248"/>
    </location>
</feature>
<evidence type="ECO:0000259" key="12">
    <source>
        <dbReference type="SMART" id="SM00892"/>
    </source>
</evidence>
<feature type="active site" description="Proton acceptor" evidence="8">
    <location>
        <position position="123"/>
    </location>
</feature>
<name>A0A9D5JUC0_9BACT</name>
<dbReference type="PANTHER" id="PTHR13966">
    <property type="entry name" value="ENDONUCLEASE RELATED"/>
    <property type="match status" value="1"/>
</dbReference>
<evidence type="ECO:0000256" key="1">
    <source>
        <dbReference type="ARBA" id="ARBA00001946"/>
    </source>
</evidence>
<evidence type="ECO:0000256" key="6">
    <source>
        <dbReference type="ARBA" id="ARBA00022801"/>
    </source>
</evidence>
<dbReference type="GO" id="GO:0046872">
    <property type="term" value="F:metal ion binding"/>
    <property type="evidence" value="ECO:0007669"/>
    <property type="project" value="UniProtKB-KW"/>
</dbReference>
<comment type="similarity">
    <text evidence="2 10">Belongs to the DNA/RNA non-specific endonuclease family.</text>
</comment>
<evidence type="ECO:0000256" key="4">
    <source>
        <dbReference type="ARBA" id="ARBA00022723"/>
    </source>
</evidence>
<dbReference type="Pfam" id="PF01223">
    <property type="entry name" value="Endonuclease_NS"/>
    <property type="match status" value="1"/>
</dbReference>
<dbReference type="InterPro" id="IPR001604">
    <property type="entry name" value="Endo_G_ENPP1-like_dom"/>
</dbReference>
<dbReference type="SMART" id="SM00892">
    <property type="entry name" value="Endonuclease_NS"/>
    <property type="match status" value="1"/>
</dbReference>
<dbReference type="InterPro" id="IPR018524">
    <property type="entry name" value="DNA/RNA_endonuclease_AS"/>
</dbReference>
<dbReference type="PANTHER" id="PTHR13966:SF5">
    <property type="entry name" value="ENDONUCLEASE G, MITOCHONDRIAL"/>
    <property type="match status" value="1"/>
</dbReference>
<protein>
    <recommendedName>
        <fullName evidence="10">Endonuclease</fullName>
        <ecNumber evidence="10">3.1.30.-</ecNumber>
    </recommendedName>
</protein>
<sequence length="269" mass="31311">MKTRTKYLIVFLLGVIVGGAAEYGFLVHVWPHRYQSYSWVYALRNHRKPGEPCETDLVLDRQGYSLGYSYKHKSALWVSYVISSGSIGIDVDRGRSFYADPDIPERYRVEPEDHTRTGYDRGHLAPSAAIDFSLQANRETYALSNIIVQEGELNREAWHQLENYVREWTRTKGKLYVVTGPLYSSRPKKVNGLAIPSRFYKVIYSYDGDEAIGFIFPNKPVSHEEVWKYAMSVAEVERKTDLTFFSRFREKTQRELKESVDIGWWQKDL</sequence>
<dbReference type="EC" id="3.1.30.-" evidence="10"/>
<organism evidence="13 14">
    <name type="scientific">candidate division KSB3 bacterium</name>
    <dbReference type="NCBI Taxonomy" id="2044937"/>
    <lineage>
        <taxon>Bacteria</taxon>
        <taxon>candidate division KSB3</taxon>
    </lineage>
</organism>
<evidence type="ECO:0000256" key="5">
    <source>
        <dbReference type="ARBA" id="ARBA00022759"/>
    </source>
</evidence>
<dbReference type="SMART" id="SM00477">
    <property type="entry name" value="NUC"/>
    <property type="match status" value="1"/>
</dbReference>
<accession>A0A9D5JUC0</accession>
<dbReference type="InterPro" id="IPR044929">
    <property type="entry name" value="DNA/RNA_non-sp_Endonuclease_sf"/>
</dbReference>
<keyword evidence="4 9" id="KW-0479">Metal-binding</keyword>
<dbReference type="InterPro" id="IPR040255">
    <property type="entry name" value="Non-specific_endonuclease"/>
</dbReference>
<keyword evidence="3 10" id="KW-0540">Nuclease</keyword>
<feature type="binding site" evidence="9">
    <location>
        <position position="154"/>
    </location>
    <ligand>
        <name>Mg(2+)</name>
        <dbReference type="ChEBI" id="CHEBI:18420"/>
        <note>catalytic</note>
    </ligand>
</feature>
<proteinExistence type="inferred from homology"/>
<dbReference type="InterPro" id="IPR020821">
    <property type="entry name" value="ENPP1-3/EXOG-like_nuc-like"/>
</dbReference>
<evidence type="ECO:0000256" key="7">
    <source>
        <dbReference type="ARBA" id="ARBA00022842"/>
    </source>
</evidence>
<dbReference type="InterPro" id="IPR044925">
    <property type="entry name" value="His-Me_finger_sf"/>
</dbReference>
<dbReference type="GO" id="GO:0004519">
    <property type="term" value="F:endonuclease activity"/>
    <property type="evidence" value="ECO:0007669"/>
    <property type="project" value="UniProtKB-UniRule"/>
</dbReference>
<dbReference type="GO" id="GO:0003676">
    <property type="term" value="F:nucleic acid binding"/>
    <property type="evidence" value="ECO:0007669"/>
    <property type="project" value="InterPro"/>
</dbReference>
<comment type="cofactor">
    <cofactor evidence="1 10">
        <name>Mg(2+)</name>
        <dbReference type="ChEBI" id="CHEBI:18420"/>
    </cofactor>
</comment>
<dbReference type="CDD" id="cd00091">
    <property type="entry name" value="NUC"/>
    <property type="match status" value="1"/>
</dbReference>
<comment type="caution">
    <text evidence="13">The sequence shown here is derived from an EMBL/GenBank/DDBJ whole genome shotgun (WGS) entry which is preliminary data.</text>
</comment>
<dbReference type="AlphaFoldDB" id="A0A9D5JUC0"/>
<feature type="domain" description="ENPP1-3/EXOG-like endonuclease/phosphodiesterase" evidence="11">
    <location>
        <begin position="61"/>
        <end position="251"/>
    </location>
</feature>
<keyword evidence="5 10" id="KW-0255">Endonuclease</keyword>
<dbReference type="Proteomes" id="UP000649604">
    <property type="component" value="Unassembled WGS sequence"/>
</dbReference>
<keyword evidence="6 10" id="KW-0378">Hydrolase</keyword>
<gene>
    <name evidence="13" type="ORF">GF339_06950</name>
</gene>
<dbReference type="Gene3D" id="3.40.570.10">
    <property type="entry name" value="Extracellular Endonuclease, subunit A"/>
    <property type="match status" value="1"/>
</dbReference>
<dbReference type="GO" id="GO:0016787">
    <property type="term" value="F:hydrolase activity"/>
    <property type="evidence" value="ECO:0007669"/>
    <property type="project" value="UniProtKB-KW"/>
</dbReference>
<evidence type="ECO:0000256" key="3">
    <source>
        <dbReference type="ARBA" id="ARBA00022722"/>
    </source>
</evidence>
<dbReference type="PROSITE" id="PS01070">
    <property type="entry name" value="NUCLEASE_NON_SPEC"/>
    <property type="match status" value="1"/>
</dbReference>
<keyword evidence="7" id="KW-0460">Magnesium</keyword>
<reference evidence="13" key="1">
    <citation type="submission" date="2019-11" db="EMBL/GenBank/DDBJ databases">
        <title>Microbial mats filling the niche in hypersaline microbial mats.</title>
        <authorList>
            <person name="Wong H.L."/>
            <person name="Macleod F.I."/>
            <person name="White R.A. III"/>
            <person name="Burns B.P."/>
        </authorList>
    </citation>
    <scope>NUCLEOTIDE SEQUENCE</scope>
    <source>
        <strain evidence="13">Rbin_158</strain>
    </source>
</reference>
<dbReference type="SUPFAM" id="SSF54060">
    <property type="entry name" value="His-Me finger endonucleases"/>
    <property type="match status" value="1"/>
</dbReference>
<evidence type="ECO:0000256" key="8">
    <source>
        <dbReference type="PIRSR" id="PIRSR640255-1"/>
    </source>
</evidence>
<evidence type="ECO:0000313" key="14">
    <source>
        <dbReference type="Proteomes" id="UP000649604"/>
    </source>
</evidence>
<dbReference type="EMBL" id="WJJP01000214">
    <property type="protein sequence ID" value="MBD3324305.1"/>
    <property type="molecule type" value="Genomic_DNA"/>
</dbReference>
<evidence type="ECO:0000256" key="2">
    <source>
        <dbReference type="ARBA" id="ARBA00010052"/>
    </source>
</evidence>
<evidence type="ECO:0000256" key="9">
    <source>
        <dbReference type="PIRSR" id="PIRSR640255-2"/>
    </source>
</evidence>
<evidence type="ECO:0000256" key="10">
    <source>
        <dbReference type="RuleBase" id="RU366055"/>
    </source>
</evidence>
<evidence type="ECO:0000259" key="11">
    <source>
        <dbReference type="SMART" id="SM00477"/>
    </source>
</evidence>
<evidence type="ECO:0000313" key="13">
    <source>
        <dbReference type="EMBL" id="MBD3324305.1"/>
    </source>
</evidence>